<evidence type="ECO:0000256" key="1">
    <source>
        <dbReference type="SAM" id="Phobius"/>
    </source>
</evidence>
<feature type="transmembrane region" description="Helical" evidence="1">
    <location>
        <begin position="95"/>
        <end position="113"/>
    </location>
</feature>
<dbReference type="Pfam" id="PF06127">
    <property type="entry name" value="Mpo1-like"/>
    <property type="match status" value="1"/>
</dbReference>
<keyword evidence="1" id="KW-1133">Transmembrane helix</keyword>
<organism evidence="2 3">
    <name type="scientific">Tetradesmus obliquus</name>
    <name type="common">Green alga</name>
    <name type="synonym">Acutodesmus obliquus</name>
    <dbReference type="NCBI Taxonomy" id="3088"/>
    <lineage>
        <taxon>Eukaryota</taxon>
        <taxon>Viridiplantae</taxon>
        <taxon>Chlorophyta</taxon>
        <taxon>core chlorophytes</taxon>
        <taxon>Chlorophyceae</taxon>
        <taxon>CS clade</taxon>
        <taxon>Sphaeropleales</taxon>
        <taxon>Scenedesmaceae</taxon>
        <taxon>Tetradesmus</taxon>
    </lineage>
</organism>
<dbReference type="EMBL" id="FNXT01001044">
    <property type="protein sequence ID" value="SZX71323.1"/>
    <property type="molecule type" value="Genomic_DNA"/>
</dbReference>
<accession>A0A383W2E7</accession>
<gene>
    <name evidence="2" type="ORF">BQ4739_LOCUS11455</name>
</gene>
<keyword evidence="1" id="KW-0472">Membrane</keyword>
<dbReference type="GO" id="GO:0016020">
    <property type="term" value="C:membrane"/>
    <property type="evidence" value="ECO:0007669"/>
    <property type="project" value="GOC"/>
</dbReference>
<dbReference type="PANTHER" id="PTHR28026">
    <property type="entry name" value="DUF962 DOMAIN PROTEIN (AFU_ORTHOLOGUE AFUA_8G05310)"/>
    <property type="match status" value="1"/>
</dbReference>
<evidence type="ECO:0000313" key="3">
    <source>
        <dbReference type="Proteomes" id="UP000256970"/>
    </source>
</evidence>
<evidence type="ECO:0000313" key="2">
    <source>
        <dbReference type="EMBL" id="SZX71323.1"/>
    </source>
</evidence>
<keyword evidence="1" id="KW-0812">Transmembrane</keyword>
<dbReference type="InterPro" id="IPR009305">
    <property type="entry name" value="Mpo1-like"/>
</dbReference>
<dbReference type="AlphaFoldDB" id="A0A383W2E7"/>
<dbReference type="GO" id="GO:0005783">
    <property type="term" value="C:endoplasmic reticulum"/>
    <property type="evidence" value="ECO:0007669"/>
    <property type="project" value="TreeGrafter"/>
</dbReference>
<sequence length="198" mass="22370">MLGLNFDLLEQLTFYGSYHNNRWNQLIHFIFVPAIVWSLAVGLAYTGPLLSVPSHVLPLLASLPTWLSGSVQLNAAFLVAAAYSVYYLRLEPAAGLSWSACVGLPLWLSATLFQQQVAQAWKWALLVHVLSWYMQIHPGHAILEKRKPALLDSLVQALTLAPLFVWFELLFLLGYRPQLYKQLQQRVAANIAAHKRQH</sequence>
<feature type="transmembrane region" description="Helical" evidence="1">
    <location>
        <begin position="154"/>
        <end position="175"/>
    </location>
</feature>
<dbReference type="PANTHER" id="PTHR28026:SF9">
    <property type="entry name" value="2-HYDROXY-PALMITIC ACID DIOXYGENASE MPO1"/>
    <property type="match status" value="1"/>
</dbReference>
<proteinExistence type="predicted"/>
<evidence type="ECO:0008006" key="4">
    <source>
        <dbReference type="Google" id="ProtNLM"/>
    </source>
</evidence>
<name>A0A383W2E7_TETOB</name>
<keyword evidence="3" id="KW-1185">Reference proteome</keyword>
<feature type="transmembrane region" description="Helical" evidence="1">
    <location>
        <begin position="66"/>
        <end position="88"/>
    </location>
</feature>
<reference evidence="2 3" key="1">
    <citation type="submission" date="2016-10" db="EMBL/GenBank/DDBJ databases">
        <authorList>
            <person name="Cai Z."/>
        </authorList>
    </citation>
    <scope>NUCLEOTIDE SEQUENCE [LARGE SCALE GENOMIC DNA]</scope>
</reference>
<dbReference type="Proteomes" id="UP000256970">
    <property type="component" value="Unassembled WGS sequence"/>
</dbReference>
<protein>
    <recommendedName>
        <fullName evidence="4">DUF962 domain-containing protein</fullName>
    </recommendedName>
</protein>
<feature type="transmembrane region" description="Helical" evidence="1">
    <location>
        <begin position="26"/>
        <end position="46"/>
    </location>
</feature>
<dbReference type="GO" id="GO:0046521">
    <property type="term" value="P:sphingoid catabolic process"/>
    <property type="evidence" value="ECO:0007669"/>
    <property type="project" value="TreeGrafter"/>
</dbReference>